<dbReference type="STRING" id="1121485.GCA_000426485_01170"/>
<comment type="caution">
    <text evidence="1">The sequence shown here is derived from an EMBL/GenBank/DDBJ whole genome shotgun (WGS) entry which is preliminary data.</text>
</comment>
<evidence type="ECO:0000313" key="1">
    <source>
        <dbReference type="EMBL" id="TFD97258.1"/>
    </source>
</evidence>
<reference evidence="1 2" key="1">
    <citation type="submission" date="2019-03" db="EMBL/GenBank/DDBJ databases">
        <title>San Antonio Military Medical Center submission to MRSN (WRAIR), pending publication.</title>
        <authorList>
            <person name="Blyth D.M."/>
            <person name="Mccarthy S.L."/>
            <person name="Schall S.E."/>
            <person name="Stam J.A."/>
            <person name="Ong A.C."/>
            <person name="Mcgann P.T."/>
        </authorList>
    </citation>
    <scope>NUCLEOTIDE SEQUENCE [LARGE SCALE GENOMIC DNA]</scope>
    <source>
        <strain evidence="1 2">MRSN571793</strain>
    </source>
</reference>
<dbReference type="RefSeq" id="WP_134435840.1">
    <property type="nucleotide sequence ID" value="NZ_SOML01000003.1"/>
</dbReference>
<dbReference type="AlphaFoldDB" id="A0A4Y8L589"/>
<dbReference type="EMBL" id="SOML01000003">
    <property type="protein sequence ID" value="TFD97258.1"/>
    <property type="molecule type" value="Genomic_DNA"/>
</dbReference>
<evidence type="ECO:0000313" key="2">
    <source>
        <dbReference type="Proteomes" id="UP000297861"/>
    </source>
</evidence>
<dbReference type="OrthoDB" id="3354031at2"/>
<dbReference type="Proteomes" id="UP000297861">
    <property type="component" value="Unassembled WGS sequence"/>
</dbReference>
<proteinExistence type="predicted"/>
<sequence>MTKRQDIRLSEFKGGHFNPSEEFSKTFPKMSSLLKQALTVDFKINHGLRFRQYIWTRPDGSTAGWVCRVDHCVPQGRNIIDEHQLLANELGGVIQWWIDKAYEVKKETLIKNNNFTFCLADSSIGFGGWEESYKEKCEKEGVEPFNPDDFVTFALEECGNSTFYNKDTKQVYTYLQDGYTPFDSSIVEGQPEYSIHQFEGAHTFVEYVELLASQWLEILK</sequence>
<organism evidence="1 2">
    <name type="scientific">Dysgonomonas capnocytophagoides</name>
    <dbReference type="NCBI Taxonomy" id="45254"/>
    <lineage>
        <taxon>Bacteria</taxon>
        <taxon>Pseudomonadati</taxon>
        <taxon>Bacteroidota</taxon>
        <taxon>Bacteroidia</taxon>
        <taxon>Bacteroidales</taxon>
        <taxon>Dysgonomonadaceae</taxon>
        <taxon>Dysgonomonas</taxon>
    </lineage>
</organism>
<keyword evidence="2" id="KW-1185">Reference proteome</keyword>
<name>A0A4Y8L589_9BACT</name>
<gene>
    <name evidence="1" type="ORF">E2605_06205</name>
</gene>
<protein>
    <submittedName>
        <fullName evidence="1">Uncharacterized protein</fullName>
    </submittedName>
</protein>
<accession>A0A4Y8L589</accession>